<evidence type="ECO:0000256" key="1">
    <source>
        <dbReference type="SAM" id="MobiDB-lite"/>
    </source>
</evidence>
<sequence length="128" mass="13901">MAAKLPKEQLYPASEPGIIVFQCLWPCFDFITRRDVGFDIGNDAKSPFISWAVRAGGSSPVPHGHKSRRNEKNVSFRSEAAGPGAAQPPATNPKICNVHSAQFTADISFKSPSTYFSMSYDRPLGATP</sequence>
<organism evidence="2 3">
    <name type="scientific">Rhynchophorus ferrugineus</name>
    <name type="common">Red palm weevil</name>
    <name type="synonym">Curculio ferrugineus</name>
    <dbReference type="NCBI Taxonomy" id="354439"/>
    <lineage>
        <taxon>Eukaryota</taxon>
        <taxon>Metazoa</taxon>
        <taxon>Ecdysozoa</taxon>
        <taxon>Arthropoda</taxon>
        <taxon>Hexapoda</taxon>
        <taxon>Insecta</taxon>
        <taxon>Pterygota</taxon>
        <taxon>Neoptera</taxon>
        <taxon>Endopterygota</taxon>
        <taxon>Coleoptera</taxon>
        <taxon>Polyphaga</taxon>
        <taxon>Cucujiformia</taxon>
        <taxon>Curculionidae</taxon>
        <taxon>Dryophthorinae</taxon>
        <taxon>Rhynchophorus</taxon>
    </lineage>
</organism>
<name>A0A834HTA3_RHYFE</name>
<keyword evidence="3" id="KW-1185">Reference proteome</keyword>
<protein>
    <submittedName>
        <fullName evidence="2">Uncharacterized protein</fullName>
    </submittedName>
</protein>
<proteinExistence type="predicted"/>
<dbReference type="Proteomes" id="UP000625711">
    <property type="component" value="Unassembled WGS sequence"/>
</dbReference>
<evidence type="ECO:0000313" key="3">
    <source>
        <dbReference type="Proteomes" id="UP000625711"/>
    </source>
</evidence>
<dbReference type="AlphaFoldDB" id="A0A834HTA3"/>
<accession>A0A834HTA3</accession>
<feature type="region of interest" description="Disordered" evidence="1">
    <location>
        <begin position="57"/>
        <end position="93"/>
    </location>
</feature>
<reference evidence="2" key="1">
    <citation type="submission" date="2020-08" db="EMBL/GenBank/DDBJ databases">
        <title>Genome sequencing and assembly of the red palm weevil Rhynchophorus ferrugineus.</title>
        <authorList>
            <person name="Dias G.B."/>
            <person name="Bergman C.M."/>
            <person name="Manee M."/>
        </authorList>
    </citation>
    <scope>NUCLEOTIDE SEQUENCE</scope>
    <source>
        <strain evidence="2">AA-2017</strain>
        <tissue evidence="2">Whole larva</tissue>
    </source>
</reference>
<dbReference type="EMBL" id="JAACXV010014339">
    <property type="protein sequence ID" value="KAF7268175.1"/>
    <property type="molecule type" value="Genomic_DNA"/>
</dbReference>
<gene>
    <name evidence="2" type="ORF">GWI33_018637</name>
</gene>
<feature type="compositionally biased region" description="Low complexity" evidence="1">
    <location>
        <begin position="80"/>
        <end position="89"/>
    </location>
</feature>
<comment type="caution">
    <text evidence="2">The sequence shown here is derived from an EMBL/GenBank/DDBJ whole genome shotgun (WGS) entry which is preliminary data.</text>
</comment>
<evidence type="ECO:0000313" key="2">
    <source>
        <dbReference type="EMBL" id="KAF7268175.1"/>
    </source>
</evidence>